<protein>
    <recommendedName>
        <fullName evidence="2">Minor capsid protein P11 C-terminal conserved region domain-containing protein</fullName>
    </recommendedName>
</protein>
<evidence type="ECO:0000313" key="3">
    <source>
        <dbReference type="EMBL" id="AYV76664.1"/>
    </source>
</evidence>
<evidence type="ECO:0000256" key="1">
    <source>
        <dbReference type="SAM" id="Phobius"/>
    </source>
</evidence>
<dbReference type="Pfam" id="PF23983">
    <property type="entry name" value="P11_C"/>
    <property type="match status" value="1"/>
</dbReference>
<gene>
    <name evidence="3" type="ORF">Terrestrivirus11_5</name>
</gene>
<name>A0A3G4ZQR3_9VIRU</name>
<dbReference type="EMBL" id="MK071989">
    <property type="protein sequence ID" value="AYV76664.1"/>
    <property type="molecule type" value="Genomic_DNA"/>
</dbReference>
<keyword evidence="1" id="KW-1133">Transmembrane helix</keyword>
<dbReference type="InterPro" id="IPR055730">
    <property type="entry name" value="P11_C"/>
</dbReference>
<accession>A0A3G4ZQR3</accession>
<sequence length="229" mass="26551">MSQDNSLTTVNSTDSTECIDRIDTPIELYNDVPSDSTLNCDKKKYNTEDFLPKVMNLPNEDISYDWFEPLPENITVKNRHLHLISPVKYLGVNTGDGPRNYRDLRSLPTAPKITVSPWLQSTIEPDKTLKAITSEETETETETKNEDLLDKCITKERLERWRYQPDHIPKPKLIVKPWEINTADTISVTDERKHYNKLNMLKIKYFISGVGCTLLIYSVYRYLIGNHLD</sequence>
<keyword evidence="1" id="KW-0472">Membrane</keyword>
<evidence type="ECO:0000259" key="2">
    <source>
        <dbReference type="Pfam" id="PF23983"/>
    </source>
</evidence>
<keyword evidence="1" id="KW-0812">Transmembrane</keyword>
<proteinExistence type="predicted"/>
<feature type="transmembrane region" description="Helical" evidence="1">
    <location>
        <begin position="203"/>
        <end position="223"/>
    </location>
</feature>
<organism evidence="3">
    <name type="scientific">Terrestrivirus sp</name>
    <dbReference type="NCBI Taxonomy" id="2487775"/>
    <lineage>
        <taxon>Viruses</taxon>
        <taxon>Varidnaviria</taxon>
        <taxon>Bamfordvirae</taxon>
        <taxon>Nucleocytoviricota</taxon>
        <taxon>Megaviricetes</taxon>
        <taxon>Imitervirales</taxon>
        <taxon>Mimiviridae</taxon>
        <taxon>Klosneuvirinae</taxon>
    </lineage>
</organism>
<reference evidence="3" key="1">
    <citation type="submission" date="2018-10" db="EMBL/GenBank/DDBJ databases">
        <title>Hidden diversity of soil giant viruses.</title>
        <authorList>
            <person name="Schulz F."/>
            <person name="Alteio L."/>
            <person name="Goudeau D."/>
            <person name="Ryan E.M."/>
            <person name="Malmstrom R.R."/>
            <person name="Blanchard J."/>
            <person name="Woyke T."/>
        </authorList>
    </citation>
    <scope>NUCLEOTIDE SEQUENCE</scope>
    <source>
        <strain evidence="3">TEV1</strain>
    </source>
</reference>
<feature type="domain" description="Minor capsid protein P11 C-terminal conserved region" evidence="2">
    <location>
        <begin position="57"/>
        <end position="131"/>
    </location>
</feature>